<comment type="similarity">
    <text evidence="4">Belongs to the GcvP family. N-terminal subunit subfamily.</text>
</comment>
<dbReference type="PANTHER" id="PTHR42806">
    <property type="entry name" value="GLYCINE CLEAVAGE SYSTEM P-PROTEIN"/>
    <property type="match status" value="1"/>
</dbReference>
<evidence type="ECO:0000256" key="3">
    <source>
        <dbReference type="ARBA" id="ARBA00049026"/>
    </source>
</evidence>
<protein>
    <recommendedName>
        <fullName evidence="4">Probable glycine dehydrogenase (decarboxylating) subunit 1</fullName>
        <ecNumber evidence="4">1.4.4.2</ecNumber>
    </recommendedName>
    <alternativeName>
        <fullName evidence="4">Glycine cleavage system P-protein subunit 1</fullName>
    </alternativeName>
    <alternativeName>
        <fullName evidence="4">Glycine decarboxylase subunit 1</fullName>
    </alternativeName>
    <alternativeName>
        <fullName evidence="4">Glycine dehydrogenase (aminomethyl-transferring) subunit 1</fullName>
    </alternativeName>
</protein>
<dbReference type="HAMAP" id="MF_00712">
    <property type="entry name" value="GcvPA"/>
    <property type="match status" value="1"/>
</dbReference>
<dbReference type="InterPro" id="IPR015422">
    <property type="entry name" value="PyrdxlP-dep_Trfase_small"/>
</dbReference>
<evidence type="ECO:0000256" key="1">
    <source>
        <dbReference type="ARBA" id="ARBA00003788"/>
    </source>
</evidence>
<dbReference type="NCBIfam" id="NF001696">
    <property type="entry name" value="PRK00451.1"/>
    <property type="match status" value="1"/>
</dbReference>
<comment type="subunit">
    <text evidence="4">The glycine cleavage system is composed of four proteins: P, T, L and H. In this organism, the P 'protein' is a heterodimer of two subunits.</text>
</comment>
<keyword evidence="6" id="KW-1185">Reference proteome</keyword>
<evidence type="ECO:0000313" key="5">
    <source>
        <dbReference type="EMBL" id="AWV89339.1"/>
    </source>
</evidence>
<dbReference type="InterPro" id="IPR020581">
    <property type="entry name" value="GDC_P"/>
</dbReference>
<evidence type="ECO:0000256" key="2">
    <source>
        <dbReference type="ARBA" id="ARBA00023002"/>
    </source>
</evidence>
<dbReference type="InterPro" id="IPR015424">
    <property type="entry name" value="PyrdxlP-dep_Trfase"/>
</dbReference>
<evidence type="ECO:0000256" key="4">
    <source>
        <dbReference type="HAMAP-Rule" id="MF_00712"/>
    </source>
</evidence>
<sequence>MRYLPHTLEDIESMLEAIGVESIEELFEQIPAEYRFKGKLALAEPQSELSLERDLGLLAAKNQVASPETVSFLGAGMYNHHSPHALNQLLLRAEYYTSYTPYQPEISQGTTKAIFEFQSMVAELLGVPIANASMYDGAHATAEAALMAQRVGRKRDYVFVAESVHPEYRDVIKTYLAAQGDVYREFGVDPQTGRFSLESLQKAVDEPDKTACIIYQSPNFFGVLEDPREMIEWAHSHKIQVVSCFNEALAFALTTPPGHFGADIIAGEGTSLGIPMGYGGPALGIFGCREQLVRKMPGRLAGYTVDTEGREGYVLTLSTREQHIRREKATSNICTNQGLMALAAAIYLSLMGKEGLRDVAKLNFSRAKYALEKLTENGGARRRFSGPIFNEFVLETRAKASDIVAEASADGIMPGFDMGRINPDWENYLMVAVTEKTTRDNIDKLAKYIDK</sequence>
<comment type="catalytic activity">
    <reaction evidence="3 4">
        <text>N(6)-[(R)-lipoyl]-L-lysyl-[glycine-cleavage complex H protein] + glycine + H(+) = N(6)-[(R)-S(8)-aminomethyldihydrolipoyl]-L-lysyl-[glycine-cleavage complex H protein] + CO2</text>
        <dbReference type="Rhea" id="RHEA:24304"/>
        <dbReference type="Rhea" id="RHEA-COMP:10494"/>
        <dbReference type="Rhea" id="RHEA-COMP:10495"/>
        <dbReference type="ChEBI" id="CHEBI:15378"/>
        <dbReference type="ChEBI" id="CHEBI:16526"/>
        <dbReference type="ChEBI" id="CHEBI:57305"/>
        <dbReference type="ChEBI" id="CHEBI:83099"/>
        <dbReference type="ChEBI" id="CHEBI:83143"/>
        <dbReference type="EC" id="1.4.4.2"/>
    </reaction>
</comment>
<dbReference type="GO" id="GO:0004375">
    <property type="term" value="F:glycine dehydrogenase (decarboxylating) activity"/>
    <property type="evidence" value="ECO:0007669"/>
    <property type="project" value="UniProtKB-EC"/>
</dbReference>
<dbReference type="CDD" id="cd00613">
    <property type="entry name" value="GDC-P"/>
    <property type="match status" value="1"/>
</dbReference>
<dbReference type="Gene3D" id="3.40.640.10">
    <property type="entry name" value="Type I PLP-dependent aspartate aminotransferase-like (Major domain)"/>
    <property type="match status" value="1"/>
</dbReference>
<dbReference type="OrthoDB" id="9801272at2"/>
<dbReference type="RefSeq" id="WP_111333770.1">
    <property type="nucleotide sequence ID" value="NZ_CP030032.1"/>
</dbReference>
<dbReference type="InterPro" id="IPR015421">
    <property type="entry name" value="PyrdxlP-dep_Trfase_major"/>
</dbReference>
<dbReference type="InterPro" id="IPR049315">
    <property type="entry name" value="GDC-P_N"/>
</dbReference>
<dbReference type="PANTHER" id="PTHR42806:SF1">
    <property type="entry name" value="GLYCINE DEHYDROGENASE (DECARBOXYLATING)"/>
    <property type="match status" value="1"/>
</dbReference>
<reference evidence="5 6" key="1">
    <citation type="submission" date="2018-06" db="EMBL/GenBank/DDBJ databases">
        <title>Lujinxingia sediminis gen. nov. sp. nov., a new facultative anaerobic member of the class Deltaproteobacteria, and proposal of Lujinxingaceae fam. nov.</title>
        <authorList>
            <person name="Guo L.-Y."/>
            <person name="Li C.-M."/>
            <person name="Wang S."/>
            <person name="Du Z.-J."/>
        </authorList>
    </citation>
    <scope>NUCLEOTIDE SEQUENCE [LARGE SCALE GENOMIC DNA]</scope>
    <source>
        <strain evidence="5 6">FA350</strain>
    </source>
</reference>
<keyword evidence="2 4" id="KW-0560">Oxidoreductase</keyword>
<gene>
    <name evidence="4" type="primary">gcvPA</name>
    <name evidence="5" type="ORF">DN745_08315</name>
</gene>
<name>A0A2Z4FK61_9DELT</name>
<dbReference type="GO" id="GO:0009116">
    <property type="term" value="P:nucleoside metabolic process"/>
    <property type="evidence" value="ECO:0007669"/>
    <property type="project" value="InterPro"/>
</dbReference>
<comment type="function">
    <text evidence="1 4">The glycine cleavage system catalyzes the degradation of glycine. The P protein binds the alpha-amino group of glycine through its pyridoxal phosphate cofactor; CO(2) is released and the remaining methylamine moiety is then transferred to the lipoamide cofactor of the H protein.</text>
</comment>
<evidence type="ECO:0000313" key="6">
    <source>
        <dbReference type="Proteomes" id="UP000249799"/>
    </source>
</evidence>
<dbReference type="KEGG" id="bsed:DN745_08315"/>
<organism evidence="5 6">
    <name type="scientific">Bradymonas sediminis</name>
    <dbReference type="NCBI Taxonomy" id="1548548"/>
    <lineage>
        <taxon>Bacteria</taxon>
        <taxon>Deltaproteobacteria</taxon>
        <taxon>Bradymonadales</taxon>
        <taxon>Bradymonadaceae</taxon>
        <taxon>Bradymonas</taxon>
    </lineage>
</organism>
<dbReference type="GO" id="GO:0019464">
    <property type="term" value="P:glycine decarboxylation via glycine cleavage system"/>
    <property type="evidence" value="ECO:0007669"/>
    <property type="project" value="UniProtKB-UniRule"/>
</dbReference>
<dbReference type="EC" id="1.4.4.2" evidence="4"/>
<dbReference type="PIRSF" id="PIRSF006815">
    <property type="entry name" value="GcvPA"/>
    <property type="match status" value="1"/>
</dbReference>
<dbReference type="Gene3D" id="3.90.1150.10">
    <property type="entry name" value="Aspartate Aminotransferase, domain 1"/>
    <property type="match status" value="1"/>
</dbReference>
<dbReference type="Pfam" id="PF02347">
    <property type="entry name" value="GDC-P"/>
    <property type="match status" value="1"/>
</dbReference>
<dbReference type="AlphaFoldDB" id="A0A2Z4FK61"/>
<dbReference type="EMBL" id="CP030032">
    <property type="protein sequence ID" value="AWV89339.1"/>
    <property type="molecule type" value="Genomic_DNA"/>
</dbReference>
<dbReference type="InterPro" id="IPR023010">
    <property type="entry name" value="GcvPA"/>
</dbReference>
<accession>A0A2Z4FK61</accession>
<proteinExistence type="inferred from homology"/>
<dbReference type="Proteomes" id="UP000249799">
    <property type="component" value="Chromosome"/>
</dbReference>
<dbReference type="SUPFAM" id="SSF53383">
    <property type="entry name" value="PLP-dependent transferases"/>
    <property type="match status" value="1"/>
</dbReference>